<keyword evidence="1" id="KW-1133">Transmembrane helix</keyword>
<reference evidence="3 4" key="1">
    <citation type="journal article" date="2016" name="Proc. Natl. Acad. Sci. U.S.A.">
        <title>Comparative genomics of biotechnologically important yeasts.</title>
        <authorList>
            <person name="Riley R."/>
            <person name="Haridas S."/>
            <person name="Wolfe K.H."/>
            <person name="Lopes M.R."/>
            <person name="Hittinger C.T."/>
            <person name="Goeker M."/>
            <person name="Salamov A.A."/>
            <person name="Wisecaver J.H."/>
            <person name="Long T.M."/>
            <person name="Calvey C.H."/>
            <person name="Aerts A.L."/>
            <person name="Barry K.W."/>
            <person name="Choi C."/>
            <person name="Clum A."/>
            <person name="Coughlan A.Y."/>
            <person name="Deshpande S."/>
            <person name="Douglass A.P."/>
            <person name="Hanson S.J."/>
            <person name="Klenk H.-P."/>
            <person name="LaButti K.M."/>
            <person name="Lapidus A."/>
            <person name="Lindquist E.A."/>
            <person name="Lipzen A.M."/>
            <person name="Meier-Kolthoff J.P."/>
            <person name="Ohm R.A."/>
            <person name="Otillar R.P."/>
            <person name="Pangilinan J.L."/>
            <person name="Peng Y."/>
            <person name="Rokas A."/>
            <person name="Rosa C.A."/>
            <person name="Scheuner C."/>
            <person name="Sibirny A.A."/>
            <person name="Slot J.C."/>
            <person name="Stielow J.B."/>
            <person name="Sun H."/>
            <person name="Kurtzman C.P."/>
            <person name="Blackwell M."/>
            <person name="Grigoriev I.V."/>
            <person name="Jeffries T.W."/>
        </authorList>
    </citation>
    <scope>NUCLEOTIDE SEQUENCE [LARGE SCALE GENOMIC DNA]</scope>
    <source>
        <strain evidence="3 4">NRRL Y-2026</strain>
    </source>
</reference>
<dbReference type="GeneID" id="30181069"/>
<name>A0A1E3NJ43_9ASCO</name>
<accession>A0A1E3NJ43</accession>
<protein>
    <recommendedName>
        <fullName evidence="5">ER membrane protein complex subunit 7 beta-sandwich domain-containing protein</fullName>
    </recommendedName>
</protein>
<dbReference type="RefSeq" id="XP_019016711.1">
    <property type="nucleotide sequence ID" value="XM_019164382.1"/>
</dbReference>
<sequence length="249" mass="26894">MMHATLTLDRLVLWCWVLLQASCTAAAAVFELDLDISIADKSNKNHNHYKDLMHDPSRTYVTVYAVEPAAGSAAAGPADATLAYLSTVHADDEGVFHLSLPQGAGDRPADVFQLNFQSLDVFFAVSSQFRVHVAQSAATVQQHLPGLHPSLQSSLPSVLVDDATHAAVLDGALFRISLNHYLQQDAAGLAATVVRSIPFMSTILASRWMTIAFVSVIIVALLPAVLTRLDPDFADRLVEAQQEANQAQH</sequence>
<feature type="chain" id="PRO_5009133382" description="ER membrane protein complex subunit 7 beta-sandwich domain-containing protein" evidence="2">
    <location>
        <begin position="28"/>
        <end position="249"/>
    </location>
</feature>
<keyword evidence="1" id="KW-0472">Membrane</keyword>
<evidence type="ECO:0000256" key="2">
    <source>
        <dbReference type="SAM" id="SignalP"/>
    </source>
</evidence>
<dbReference type="EMBL" id="KV454004">
    <property type="protein sequence ID" value="ODQ45598.1"/>
    <property type="molecule type" value="Genomic_DNA"/>
</dbReference>
<keyword evidence="2" id="KW-0732">Signal</keyword>
<keyword evidence="1" id="KW-0812">Transmembrane</keyword>
<proteinExistence type="predicted"/>
<feature type="transmembrane region" description="Helical" evidence="1">
    <location>
        <begin position="208"/>
        <end position="226"/>
    </location>
</feature>
<evidence type="ECO:0000313" key="4">
    <source>
        <dbReference type="Proteomes" id="UP000094455"/>
    </source>
</evidence>
<organism evidence="3 4">
    <name type="scientific">Pichia membranifaciens NRRL Y-2026</name>
    <dbReference type="NCBI Taxonomy" id="763406"/>
    <lineage>
        <taxon>Eukaryota</taxon>
        <taxon>Fungi</taxon>
        <taxon>Dikarya</taxon>
        <taxon>Ascomycota</taxon>
        <taxon>Saccharomycotina</taxon>
        <taxon>Pichiomycetes</taxon>
        <taxon>Pichiales</taxon>
        <taxon>Pichiaceae</taxon>
        <taxon>Pichia</taxon>
    </lineage>
</organism>
<evidence type="ECO:0000256" key="1">
    <source>
        <dbReference type="SAM" id="Phobius"/>
    </source>
</evidence>
<gene>
    <name evidence="3" type="ORF">PICMEDRAFT_73112</name>
</gene>
<evidence type="ECO:0008006" key="5">
    <source>
        <dbReference type="Google" id="ProtNLM"/>
    </source>
</evidence>
<dbReference type="AlphaFoldDB" id="A0A1E3NJ43"/>
<feature type="signal peptide" evidence="2">
    <location>
        <begin position="1"/>
        <end position="27"/>
    </location>
</feature>
<evidence type="ECO:0000313" key="3">
    <source>
        <dbReference type="EMBL" id="ODQ45598.1"/>
    </source>
</evidence>
<keyword evidence="4" id="KW-1185">Reference proteome</keyword>
<dbReference type="Proteomes" id="UP000094455">
    <property type="component" value="Unassembled WGS sequence"/>
</dbReference>